<dbReference type="PROSITE" id="PS00239">
    <property type="entry name" value="RECEPTOR_TYR_KIN_II"/>
    <property type="match status" value="1"/>
</dbReference>
<dbReference type="PANTHER" id="PTHR24416:SF527">
    <property type="entry name" value="PROTO-ONCOGENE TYROSINE-PROTEIN KINASE ROS"/>
    <property type="match status" value="1"/>
</dbReference>
<sequence length="405" mass="46435">MWVTKVSYYTKKKDNNELPSIKREQITLTKRLGSGAFGEVFEGKVKDIIRGETEIRVAIKSLKEGATQSEVVEFIKEAKLMNNFKHRHILQLIGVCLDNDPNFIIMELMEEGDLLSYLRKNRPTSTTKSSLNLIDLISMCIDVAEGCSYLEQMHFIHRDLACRNCLVSSSNPKERIIKIGDFGLARNIYTHDYYRKEGEALLPVRWMSPESLVDGVFTSQSDVWAFGVLLWEIMSLGQQPYPGLSNINVMYHVQHGGRLEKPINCPKTLYNLMLKCWNVEPEIRPRFEFCLKVLKSYKAMPLDYVNISHDPQLHNVSLSSEKYSVDLLTYIDSQSKLSHPISNEGYEIPVKITNNEYLELCSDTCEYLDLSRTPTVHMVDGKDSEAESIPEDIHLLYCNMSAEQL</sequence>
<protein>
    <recommendedName>
        <fullName evidence="10">Tyrosine-protein kinase receptor</fullName>
        <ecNumber evidence="10">2.7.10.1</ecNumber>
    </recommendedName>
</protein>
<evidence type="ECO:0000259" key="11">
    <source>
        <dbReference type="PROSITE" id="PS50011"/>
    </source>
</evidence>
<keyword evidence="10" id="KW-0675">Receptor</keyword>
<dbReference type="GO" id="GO:0005886">
    <property type="term" value="C:plasma membrane"/>
    <property type="evidence" value="ECO:0007669"/>
    <property type="project" value="TreeGrafter"/>
</dbReference>
<dbReference type="InterPro" id="IPR002011">
    <property type="entry name" value="Tyr_kinase_rcpt_2_CS"/>
</dbReference>
<comment type="catalytic activity">
    <reaction evidence="8 10">
        <text>L-tyrosyl-[protein] + ATP = O-phospho-L-tyrosyl-[protein] + ADP + H(+)</text>
        <dbReference type="Rhea" id="RHEA:10596"/>
        <dbReference type="Rhea" id="RHEA-COMP:10136"/>
        <dbReference type="Rhea" id="RHEA-COMP:20101"/>
        <dbReference type="ChEBI" id="CHEBI:15378"/>
        <dbReference type="ChEBI" id="CHEBI:30616"/>
        <dbReference type="ChEBI" id="CHEBI:46858"/>
        <dbReference type="ChEBI" id="CHEBI:61978"/>
        <dbReference type="ChEBI" id="CHEBI:456216"/>
        <dbReference type="EC" id="2.7.10.1"/>
    </reaction>
</comment>
<dbReference type="PROSITE" id="PS50011">
    <property type="entry name" value="PROTEIN_KINASE_DOM"/>
    <property type="match status" value="1"/>
</dbReference>
<dbReference type="PANTHER" id="PTHR24416">
    <property type="entry name" value="TYROSINE-PROTEIN KINASE RECEPTOR"/>
    <property type="match status" value="1"/>
</dbReference>
<feature type="binding site" evidence="9">
    <location>
        <position position="60"/>
    </location>
    <ligand>
        <name>ATP</name>
        <dbReference type="ChEBI" id="CHEBI:30616"/>
    </ligand>
</feature>
<dbReference type="InterPro" id="IPR050122">
    <property type="entry name" value="RTK"/>
</dbReference>
<keyword evidence="4 9" id="KW-0547">Nucleotide-binding</keyword>
<accession>A0A2S2QBC5</accession>
<feature type="domain" description="Protein kinase" evidence="11">
    <location>
        <begin position="26"/>
        <end position="300"/>
    </location>
</feature>
<dbReference type="EMBL" id="GGMS01005834">
    <property type="protein sequence ID" value="MBY75037.1"/>
    <property type="molecule type" value="Transcribed_RNA"/>
</dbReference>
<evidence type="ECO:0000256" key="7">
    <source>
        <dbReference type="ARBA" id="ARBA00023137"/>
    </source>
</evidence>
<keyword evidence="7" id="KW-0829">Tyrosine-protein kinase</keyword>
<organism evidence="12">
    <name type="scientific">Sipha flava</name>
    <name type="common">yellow sugarcane aphid</name>
    <dbReference type="NCBI Taxonomy" id="143950"/>
    <lineage>
        <taxon>Eukaryota</taxon>
        <taxon>Metazoa</taxon>
        <taxon>Ecdysozoa</taxon>
        <taxon>Arthropoda</taxon>
        <taxon>Hexapoda</taxon>
        <taxon>Insecta</taxon>
        <taxon>Pterygota</taxon>
        <taxon>Neoptera</taxon>
        <taxon>Paraneoptera</taxon>
        <taxon>Hemiptera</taxon>
        <taxon>Sternorrhyncha</taxon>
        <taxon>Aphidomorpha</taxon>
        <taxon>Aphidoidea</taxon>
        <taxon>Aphididae</taxon>
        <taxon>Sipha</taxon>
    </lineage>
</organism>
<dbReference type="Gene3D" id="1.10.510.10">
    <property type="entry name" value="Transferase(Phosphotransferase) domain 1"/>
    <property type="match status" value="1"/>
</dbReference>
<evidence type="ECO:0000256" key="4">
    <source>
        <dbReference type="ARBA" id="ARBA00022741"/>
    </source>
</evidence>
<keyword evidence="2 10" id="KW-0597">Phosphoprotein</keyword>
<keyword evidence="10" id="KW-0472">Membrane</keyword>
<dbReference type="Gene3D" id="3.30.200.20">
    <property type="entry name" value="Phosphorylase Kinase, domain 1"/>
    <property type="match status" value="1"/>
</dbReference>
<dbReference type="InterPro" id="IPR001245">
    <property type="entry name" value="Ser-Thr/Tyr_kinase_cat_dom"/>
</dbReference>
<dbReference type="InterPro" id="IPR000719">
    <property type="entry name" value="Prot_kinase_dom"/>
</dbReference>
<dbReference type="GO" id="GO:0007169">
    <property type="term" value="P:cell surface receptor protein tyrosine kinase signaling pathway"/>
    <property type="evidence" value="ECO:0007669"/>
    <property type="project" value="InterPro"/>
</dbReference>
<dbReference type="PROSITE" id="PS00107">
    <property type="entry name" value="PROTEIN_KINASE_ATP"/>
    <property type="match status" value="1"/>
</dbReference>
<dbReference type="AlphaFoldDB" id="A0A2S2QBC5"/>
<dbReference type="PRINTS" id="PR00109">
    <property type="entry name" value="TYRKINASE"/>
</dbReference>
<evidence type="ECO:0000256" key="5">
    <source>
        <dbReference type="ARBA" id="ARBA00022777"/>
    </source>
</evidence>
<evidence type="ECO:0000256" key="10">
    <source>
        <dbReference type="RuleBase" id="RU000312"/>
    </source>
</evidence>
<dbReference type="InterPro" id="IPR020635">
    <property type="entry name" value="Tyr_kinase_cat_dom"/>
</dbReference>
<evidence type="ECO:0000256" key="9">
    <source>
        <dbReference type="PROSITE-ProRule" id="PRU10141"/>
    </source>
</evidence>
<dbReference type="PROSITE" id="PS00109">
    <property type="entry name" value="PROTEIN_KINASE_TYR"/>
    <property type="match status" value="1"/>
</dbReference>
<comment type="subcellular location">
    <subcellularLocation>
        <location evidence="1">Membrane</location>
        <topology evidence="1">Single-pass membrane protein</topology>
    </subcellularLocation>
</comment>
<proteinExistence type="inferred from homology"/>
<dbReference type="GO" id="GO:0032006">
    <property type="term" value="P:regulation of TOR signaling"/>
    <property type="evidence" value="ECO:0007669"/>
    <property type="project" value="TreeGrafter"/>
</dbReference>
<evidence type="ECO:0000256" key="8">
    <source>
        <dbReference type="ARBA" id="ARBA00051243"/>
    </source>
</evidence>
<dbReference type="InterPro" id="IPR017441">
    <property type="entry name" value="Protein_kinase_ATP_BS"/>
</dbReference>
<evidence type="ECO:0000313" key="12">
    <source>
        <dbReference type="EMBL" id="MBY75037.1"/>
    </source>
</evidence>
<keyword evidence="10" id="KW-0812">Transmembrane</keyword>
<keyword evidence="5 12" id="KW-0418">Kinase</keyword>
<evidence type="ECO:0000256" key="2">
    <source>
        <dbReference type="ARBA" id="ARBA00022553"/>
    </source>
</evidence>
<dbReference type="InterPro" id="IPR011009">
    <property type="entry name" value="Kinase-like_dom_sf"/>
</dbReference>
<keyword evidence="6 9" id="KW-0067">ATP-binding</keyword>
<keyword evidence="3" id="KW-0808">Transferase</keyword>
<dbReference type="GO" id="GO:0004714">
    <property type="term" value="F:transmembrane receptor protein tyrosine kinase activity"/>
    <property type="evidence" value="ECO:0007669"/>
    <property type="project" value="UniProtKB-EC"/>
</dbReference>
<dbReference type="SUPFAM" id="SSF56112">
    <property type="entry name" value="Protein kinase-like (PK-like)"/>
    <property type="match status" value="1"/>
</dbReference>
<evidence type="ECO:0000256" key="3">
    <source>
        <dbReference type="ARBA" id="ARBA00022679"/>
    </source>
</evidence>
<dbReference type="SMART" id="SM00219">
    <property type="entry name" value="TyrKc"/>
    <property type="match status" value="1"/>
</dbReference>
<evidence type="ECO:0000256" key="1">
    <source>
        <dbReference type="ARBA" id="ARBA00004167"/>
    </source>
</evidence>
<dbReference type="InterPro" id="IPR008266">
    <property type="entry name" value="Tyr_kinase_AS"/>
</dbReference>
<dbReference type="FunFam" id="1.10.510.10:FF:000341">
    <property type="entry name" value="Tyrosine-protein kinase receptor"/>
    <property type="match status" value="1"/>
</dbReference>
<dbReference type="EC" id="2.7.10.1" evidence="10"/>
<dbReference type="Pfam" id="PF07714">
    <property type="entry name" value="PK_Tyr_Ser-Thr"/>
    <property type="match status" value="1"/>
</dbReference>
<evidence type="ECO:0000256" key="6">
    <source>
        <dbReference type="ARBA" id="ARBA00022840"/>
    </source>
</evidence>
<gene>
    <name evidence="12" type="primary">V-ROS_1</name>
    <name evidence="12" type="ORF">g.3733</name>
</gene>
<dbReference type="OrthoDB" id="65481at2759"/>
<dbReference type="GO" id="GO:0005524">
    <property type="term" value="F:ATP binding"/>
    <property type="evidence" value="ECO:0007669"/>
    <property type="project" value="UniProtKB-UniRule"/>
</dbReference>
<comment type="similarity">
    <text evidence="10">Belongs to the protein kinase superfamily. Tyr protein kinase family. Insulin receptor subfamily.</text>
</comment>
<name>A0A2S2QBC5_9HEMI</name>
<reference evidence="12" key="1">
    <citation type="submission" date="2018-04" db="EMBL/GenBank/DDBJ databases">
        <title>Transcriptome assembly of Sipha flava.</title>
        <authorList>
            <person name="Scully E.D."/>
            <person name="Geib S.M."/>
            <person name="Palmer N.A."/>
            <person name="Koch K."/>
            <person name="Bradshaw J."/>
            <person name="Heng-Moss T."/>
            <person name="Sarath G."/>
        </authorList>
    </citation>
    <scope>NUCLEOTIDE SEQUENCE</scope>
</reference>
<dbReference type="GO" id="GO:0043235">
    <property type="term" value="C:receptor complex"/>
    <property type="evidence" value="ECO:0007669"/>
    <property type="project" value="TreeGrafter"/>
</dbReference>